<dbReference type="RefSeq" id="WP_192509808.1">
    <property type="nucleotide sequence ID" value="NZ_AQGV01000015.1"/>
</dbReference>
<evidence type="ECO:0000313" key="3">
    <source>
        <dbReference type="Proteomes" id="UP000615755"/>
    </source>
</evidence>
<dbReference type="Gene3D" id="3.30.160.660">
    <property type="match status" value="1"/>
</dbReference>
<dbReference type="Pfam" id="PF02624">
    <property type="entry name" value="YcaO"/>
    <property type="match status" value="1"/>
</dbReference>
<evidence type="ECO:0000259" key="1">
    <source>
        <dbReference type="PROSITE" id="PS51664"/>
    </source>
</evidence>
<dbReference type="NCBIfam" id="TIGR00702">
    <property type="entry name" value="YcaO-type kinase domain"/>
    <property type="match status" value="1"/>
</dbReference>
<reference evidence="2 3" key="1">
    <citation type="submission" date="2015-03" db="EMBL/GenBank/DDBJ databases">
        <title>Genome sequence of Pseudoalteromonas aurantia.</title>
        <authorList>
            <person name="Xie B.-B."/>
            <person name="Rong J.-C."/>
            <person name="Qin Q.-L."/>
            <person name="Zhang Y.-Z."/>
        </authorList>
    </citation>
    <scope>NUCLEOTIDE SEQUENCE [LARGE SCALE GENOMIC DNA]</scope>
    <source>
        <strain evidence="2 3">208</strain>
    </source>
</reference>
<gene>
    <name evidence="2" type="ORF">PAUR_b0851</name>
</gene>
<evidence type="ECO:0000313" key="2">
    <source>
        <dbReference type="EMBL" id="MBE0370756.1"/>
    </source>
</evidence>
<keyword evidence="3" id="KW-1185">Reference proteome</keyword>
<organism evidence="2 3">
    <name type="scientific">Pseudoalteromonas aurantia 208</name>
    <dbReference type="NCBI Taxonomy" id="1314867"/>
    <lineage>
        <taxon>Bacteria</taxon>
        <taxon>Pseudomonadati</taxon>
        <taxon>Pseudomonadota</taxon>
        <taxon>Gammaproteobacteria</taxon>
        <taxon>Alteromonadales</taxon>
        <taxon>Pseudoalteromonadaceae</taxon>
        <taxon>Pseudoalteromonas</taxon>
    </lineage>
</organism>
<accession>A0ABR9EIH5</accession>
<sequence length="670" mass="75939">MKLRFNPCFQFYSDSQHNVLLNSQSNEVVLDVKSYPLFSYLCDVTSLTDLNDVIKYASPNELALFYYQVENLKKCEWLSTAESNDNDYQYTGNMIGSPSFNKHYSTPWHSTISSLETPCTLVERVNALKNNILTLPTRVIEIYKQCVYVSPLIASNEELLLYQNLLNRNRPVDVFMNDYGIGKSRLLTYPSLPSKLAKSINKLSEVEALVIELHSKKSSTCSLSALLLLPEEVNNKPSKIALRNIKITYSNDGGSRTCLAQQTINKLKPFIHQQFGYVLPLKEISEPYSNVKIFSSGYHKSPKKVPTKISGSDFIQKSLGKGVTEEQSKASALCEAIERKNAQYCGNEQYVTKQAKDLPHRYISFDDISPYSDTQYQHFSNESHSESRRKQASIPYSHNVAINWQLVWSLTSDEAVYIPFVLCFANTPFHDDIYGKWNSNGCAAGNNLEEAILQALFELIERDATAIWWYNRLIKPSFDLSRLNPDYLAPLDQTLREHHDYWVLDLTIDTGVAVMAAIGKHKTTQGWIFGFGCHLKPEMAAQRALTELCQLIPIRNQNGAPFDFDAISDDDFLNPHDAAAHGAYTLTQSGDLKDDIIAITEQLELLGLETLVLDYTRQPLPIHTAKVFVPGLCHIWPQLGNARLYQTPVKLGWLEEPLNEQTINQQGLYI</sequence>
<dbReference type="PANTHER" id="PTHR37809:SF1">
    <property type="entry name" value="RIBOSOMAL PROTEIN S12 METHYLTHIOTRANSFERASE ACCESSORY FACTOR YCAO"/>
    <property type="match status" value="1"/>
</dbReference>
<dbReference type="Gene3D" id="3.30.40.250">
    <property type="match status" value="1"/>
</dbReference>
<feature type="domain" description="YcaO" evidence="1">
    <location>
        <begin position="320"/>
        <end position="670"/>
    </location>
</feature>
<dbReference type="EMBL" id="AQGV01000015">
    <property type="protein sequence ID" value="MBE0370756.1"/>
    <property type="molecule type" value="Genomic_DNA"/>
</dbReference>
<dbReference type="Gene3D" id="3.30.1330.230">
    <property type="match status" value="1"/>
</dbReference>
<proteinExistence type="predicted"/>
<dbReference type="InterPro" id="IPR003776">
    <property type="entry name" value="YcaO-like_dom"/>
</dbReference>
<name>A0ABR9EIH5_9GAMM</name>
<dbReference type="PANTHER" id="PTHR37809">
    <property type="entry name" value="RIBOSOMAL PROTEIN S12 METHYLTHIOTRANSFERASE ACCESSORY FACTOR YCAO"/>
    <property type="match status" value="1"/>
</dbReference>
<comment type="caution">
    <text evidence="2">The sequence shown here is derived from an EMBL/GenBank/DDBJ whole genome shotgun (WGS) entry which is preliminary data.</text>
</comment>
<protein>
    <recommendedName>
        <fullName evidence="1">YcaO domain-containing protein</fullName>
    </recommendedName>
</protein>
<dbReference type="Proteomes" id="UP000615755">
    <property type="component" value="Unassembled WGS sequence"/>
</dbReference>
<dbReference type="PROSITE" id="PS51664">
    <property type="entry name" value="YCAO"/>
    <property type="match status" value="1"/>
</dbReference>